<dbReference type="GO" id="GO:0003676">
    <property type="term" value="F:nucleic acid binding"/>
    <property type="evidence" value="ECO:0007669"/>
    <property type="project" value="InterPro"/>
</dbReference>
<dbReference type="PANTHER" id="PTHR28072:SF1">
    <property type="entry name" value="CRUCIFORM CUTTING ENDONUCLEASE 1, MITOCHONDRIAL-RELATED"/>
    <property type="match status" value="1"/>
</dbReference>
<dbReference type="InterPro" id="IPR036361">
    <property type="entry name" value="SAP_dom_sf"/>
</dbReference>
<protein>
    <recommendedName>
        <fullName evidence="1">SAP domain-containing protein</fullName>
    </recommendedName>
</protein>
<keyword evidence="3" id="KW-1185">Reference proteome</keyword>
<dbReference type="Gene3D" id="3.30.420.10">
    <property type="entry name" value="Ribonuclease H-like superfamily/Ribonuclease H"/>
    <property type="match status" value="1"/>
</dbReference>
<dbReference type="Proteomes" id="UP001151582">
    <property type="component" value="Unassembled WGS sequence"/>
</dbReference>
<dbReference type="GO" id="GO:0005737">
    <property type="term" value="C:cytoplasm"/>
    <property type="evidence" value="ECO:0007669"/>
    <property type="project" value="UniProtKB-ARBA"/>
</dbReference>
<dbReference type="SUPFAM" id="SSF53098">
    <property type="entry name" value="Ribonuclease H-like"/>
    <property type="match status" value="1"/>
</dbReference>
<dbReference type="InterPro" id="IPR036397">
    <property type="entry name" value="RNaseH_sf"/>
</dbReference>
<evidence type="ECO:0000313" key="2">
    <source>
        <dbReference type="EMBL" id="KAJ1979243.1"/>
    </source>
</evidence>
<feature type="non-terminal residue" evidence="2">
    <location>
        <position position="352"/>
    </location>
</feature>
<dbReference type="Pfam" id="PF02037">
    <property type="entry name" value="SAP"/>
    <property type="match status" value="1"/>
</dbReference>
<dbReference type="EMBL" id="JANBQB010000229">
    <property type="protein sequence ID" value="KAJ1979243.1"/>
    <property type="molecule type" value="Genomic_DNA"/>
</dbReference>
<dbReference type="AlphaFoldDB" id="A0A9W8B754"/>
<dbReference type="InterPro" id="IPR012337">
    <property type="entry name" value="RNaseH-like_sf"/>
</dbReference>
<accession>A0A9W8B754</accession>
<comment type="caution">
    <text evidence="2">The sequence shown here is derived from an EMBL/GenBank/DDBJ whole genome shotgun (WGS) entry which is preliminary data.</text>
</comment>
<gene>
    <name evidence="2" type="ORF">H4R34_002911</name>
</gene>
<dbReference type="Pfam" id="PF09159">
    <property type="entry name" value="Ydc2-catalyt"/>
    <property type="match status" value="1"/>
</dbReference>
<dbReference type="InterPro" id="IPR003034">
    <property type="entry name" value="SAP_dom"/>
</dbReference>
<sequence>PGLQWTSSKVRWASRLAMKKGTKPTDPSTFLATLTLPDIKAKLQACGLSTVGRKAELIHRLTSHLACDGQRTLTMPAWPAVVSIDIGARNLAFVVITPDHRIAAWETIDLLQTAKVGPLLQKPWLPVVLIRNLVQKILPRPTDLVAAPHQVVYLIERQRFRTVGFTQIPDSVLFINLVESLLYANLAQIGVQLACDAEATIEAQALVSQPSLLDPDALTPPSVSQDNVVTSHALSMNPATISAYFDLKQLVNHTKRAQSKLTLSNKDKKQVVVKLIQAYLNRRASASSPLSLQLINQRQVPWLTCPDDIYQRYLSSSKQDDRSDCLLQALTWYSWKINRTTLARDLRAQMSQ</sequence>
<proteinExistence type="predicted"/>
<feature type="domain" description="SAP" evidence="1">
    <location>
        <begin position="31"/>
        <end position="65"/>
    </location>
</feature>
<evidence type="ECO:0000313" key="3">
    <source>
        <dbReference type="Proteomes" id="UP001151582"/>
    </source>
</evidence>
<evidence type="ECO:0000259" key="1">
    <source>
        <dbReference type="PROSITE" id="PS50800"/>
    </source>
</evidence>
<dbReference type="SMART" id="SM00513">
    <property type="entry name" value="SAP"/>
    <property type="match status" value="1"/>
</dbReference>
<dbReference type="SUPFAM" id="SSF68906">
    <property type="entry name" value="SAP domain"/>
    <property type="match status" value="1"/>
</dbReference>
<dbReference type="InterPro" id="IPR015242">
    <property type="entry name" value="Ydc2_cat"/>
</dbReference>
<dbReference type="PROSITE" id="PS50800">
    <property type="entry name" value="SAP"/>
    <property type="match status" value="1"/>
</dbReference>
<name>A0A9W8B754_9FUNG</name>
<dbReference type="PANTHER" id="PTHR28072">
    <property type="entry name" value="CRUCIFORM CUTTING ENDONUCLEASE 1, MITOCHONDRIAL-RELATED"/>
    <property type="match status" value="1"/>
</dbReference>
<dbReference type="InterPro" id="IPR039197">
    <property type="entry name" value="Mrs1/Cce1"/>
</dbReference>
<reference evidence="2" key="1">
    <citation type="submission" date="2022-07" db="EMBL/GenBank/DDBJ databases">
        <title>Phylogenomic reconstructions and comparative analyses of Kickxellomycotina fungi.</title>
        <authorList>
            <person name="Reynolds N.K."/>
            <person name="Stajich J.E."/>
            <person name="Barry K."/>
            <person name="Grigoriev I.V."/>
            <person name="Crous P."/>
            <person name="Smith M.E."/>
        </authorList>
    </citation>
    <scope>NUCLEOTIDE SEQUENCE</scope>
    <source>
        <strain evidence="2">RSA 567</strain>
    </source>
</reference>
<dbReference type="OrthoDB" id="5552842at2759"/>
<organism evidence="2 3">
    <name type="scientific">Dimargaris verticillata</name>
    <dbReference type="NCBI Taxonomy" id="2761393"/>
    <lineage>
        <taxon>Eukaryota</taxon>
        <taxon>Fungi</taxon>
        <taxon>Fungi incertae sedis</taxon>
        <taxon>Zoopagomycota</taxon>
        <taxon>Kickxellomycotina</taxon>
        <taxon>Dimargaritomycetes</taxon>
        <taxon>Dimargaritales</taxon>
        <taxon>Dimargaritaceae</taxon>
        <taxon>Dimargaris</taxon>
    </lineage>
</organism>